<evidence type="ECO:0000313" key="3">
    <source>
        <dbReference type="WBParaSite" id="Csp11.Scaffold630.g20816.t1"/>
    </source>
</evidence>
<evidence type="ECO:0000313" key="2">
    <source>
        <dbReference type="Proteomes" id="UP000095282"/>
    </source>
</evidence>
<evidence type="ECO:0000259" key="1">
    <source>
        <dbReference type="Pfam" id="PF07735"/>
    </source>
</evidence>
<sequence length="274" mass="31134">MCLKVDNKLLSVCIGKEMVDQIIVLRRLRMFLRNGEKSERVFIGNRPGMFIQTSKGPEVGVGRDEPNDFKVLVDYISDLFDTVPTVIHTSPGNLWLLTLYRNPLELIYIPAAKQPLTYEETQLALTSRASTVLQIDAEIAPGLLYTGPFGPFNKLKIETFKWVTVENLVSMAETCEEIYAKNVKVTCDRVNIFVKHWMERTMDLFRCLIVHVGFADFREVFMGLQRFDIEEEVECTMDDEVMVIQPGTPAVRRNDGRVLAGIVAPGGRLIILVF</sequence>
<proteinExistence type="predicted"/>
<keyword evidence="2" id="KW-1185">Reference proteome</keyword>
<dbReference type="WBParaSite" id="Csp11.Scaffold630.g20816.t1">
    <property type="protein sequence ID" value="Csp11.Scaffold630.g20816.t1"/>
    <property type="gene ID" value="Csp11.Scaffold630.g20816"/>
</dbReference>
<accession>A0A1I7UZ78</accession>
<dbReference type="Pfam" id="PF07735">
    <property type="entry name" value="FBA_2"/>
    <property type="match status" value="1"/>
</dbReference>
<reference evidence="3" key="1">
    <citation type="submission" date="2016-11" db="UniProtKB">
        <authorList>
            <consortium name="WormBaseParasite"/>
        </authorList>
    </citation>
    <scope>IDENTIFICATION</scope>
</reference>
<protein>
    <submittedName>
        <fullName evidence="3">FBA_2 domain-containing protein</fullName>
    </submittedName>
</protein>
<name>A0A1I7UZ78_9PELO</name>
<dbReference type="Proteomes" id="UP000095282">
    <property type="component" value="Unplaced"/>
</dbReference>
<dbReference type="InterPro" id="IPR012885">
    <property type="entry name" value="F-box_Sdz-33"/>
</dbReference>
<organism evidence="2 3">
    <name type="scientific">Caenorhabditis tropicalis</name>
    <dbReference type="NCBI Taxonomy" id="1561998"/>
    <lineage>
        <taxon>Eukaryota</taxon>
        <taxon>Metazoa</taxon>
        <taxon>Ecdysozoa</taxon>
        <taxon>Nematoda</taxon>
        <taxon>Chromadorea</taxon>
        <taxon>Rhabditida</taxon>
        <taxon>Rhabditina</taxon>
        <taxon>Rhabditomorpha</taxon>
        <taxon>Rhabditoidea</taxon>
        <taxon>Rhabditidae</taxon>
        <taxon>Peloderinae</taxon>
        <taxon>Caenorhabditis</taxon>
    </lineage>
</organism>
<feature type="domain" description="Sdz-33 F-box" evidence="1">
    <location>
        <begin position="152"/>
        <end position="200"/>
    </location>
</feature>
<dbReference type="AlphaFoldDB" id="A0A1I7UZ78"/>